<evidence type="ECO:0000313" key="2">
    <source>
        <dbReference type="Proteomes" id="UP000717696"/>
    </source>
</evidence>
<protein>
    <submittedName>
        <fullName evidence="1">Uncharacterized protein</fullName>
    </submittedName>
</protein>
<organism evidence="1 2">
    <name type="scientific">Dactylonectria estremocensis</name>
    <dbReference type="NCBI Taxonomy" id="1079267"/>
    <lineage>
        <taxon>Eukaryota</taxon>
        <taxon>Fungi</taxon>
        <taxon>Dikarya</taxon>
        <taxon>Ascomycota</taxon>
        <taxon>Pezizomycotina</taxon>
        <taxon>Sordariomycetes</taxon>
        <taxon>Hypocreomycetidae</taxon>
        <taxon>Hypocreales</taxon>
        <taxon>Nectriaceae</taxon>
        <taxon>Dactylonectria</taxon>
    </lineage>
</organism>
<dbReference type="OrthoDB" id="2951834at2759"/>
<dbReference type="PANTHER" id="PTHR42085">
    <property type="entry name" value="F-BOX DOMAIN-CONTAINING PROTEIN"/>
    <property type="match status" value="1"/>
</dbReference>
<name>A0A9P9EGZ4_9HYPO</name>
<dbReference type="InterPro" id="IPR038883">
    <property type="entry name" value="AN11006-like"/>
</dbReference>
<evidence type="ECO:0000313" key="1">
    <source>
        <dbReference type="EMBL" id="KAH7137488.1"/>
    </source>
</evidence>
<dbReference type="EMBL" id="JAGMUU010000015">
    <property type="protein sequence ID" value="KAH7137488.1"/>
    <property type="molecule type" value="Genomic_DNA"/>
</dbReference>
<comment type="caution">
    <text evidence="1">The sequence shown here is derived from an EMBL/GenBank/DDBJ whole genome shotgun (WGS) entry which is preliminary data.</text>
</comment>
<keyword evidence="2" id="KW-1185">Reference proteome</keyword>
<dbReference type="Proteomes" id="UP000717696">
    <property type="component" value="Unassembled WGS sequence"/>
</dbReference>
<gene>
    <name evidence="1" type="ORF">B0J13DRAFT_559711</name>
</gene>
<reference evidence="1" key="1">
    <citation type="journal article" date="2021" name="Nat. Commun.">
        <title>Genetic determinants of endophytism in the Arabidopsis root mycobiome.</title>
        <authorList>
            <person name="Mesny F."/>
            <person name="Miyauchi S."/>
            <person name="Thiergart T."/>
            <person name="Pickel B."/>
            <person name="Atanasova L."/>
            <person name="Karlsson M."/>
            <person name="Huettel B."/>
            <person name="Barry K.W."/>
            <person name="Haridas S."/>
            <person name="Chen C."/>
            <person name="Bauer D."/>
            <person name="Andreopoulos W."/>
            <person name="Pangilinan J."/>
            <person name="LaButti K."/>
            <person name="Riley R."/>
            <person name="Lipzen A."/>
            <person name="Clum A."/>
            <person name="Drula E."/>
            <person name="Henrissat B."/>
            <person name="Kohler A."/>
            <person name="Grigoriev I.V."/>
            <person name="Martin F.M."/>
            <person name="Hacquard S."/>
        </authorList>
    </citation>
    <scope>NUCLEOTIDE SEQUENCE</scope>
    <source>
        <strain evidence="1">MPI-CAGE-AT-0021</strain>
    </source>
</reference>
<sequence length="382" mass="44355">MSQCILTSRNGLIGLANPKLKPKPSPVFLPAEHEWAKSDLDDICLDLFETTSRERPFRLNANWSSTAQGRLIEQDGVLRLKQPRGRYYPRDGPCSDLQTTGLSNSGPSFMALPVETRLQIYRYLLYLENTPDVCPHSDGLRIIVRPRDQISSGASPQILATCRQMNREGTPILYTDNVFRREFLWPLKWGKNRQFLLPLSQSRQLKSENLLRISRVQIFRYYDQWLLDTGDLKVLRDFPSLNELYVHIDLNDTTKHVNLNLLWQDAMKSIDRKRPRLNYVKSHLRLRFDSEYWAWIERCRGGSLDFSIHRRKKQALEEWMWAEKLFPDQHLAWSFTTGVSEYCGPDCVVEFVIDGKGKAMKKAGIPCRIVGDYDIQSSVEAD</sequence>
<dbReference type="PANTHER" id="PTHR42085:SF4">
    <property type="entry name" value="F-BOX DOMAIN-CONTAINING PROTEIN"/>
    <property type="match status" value="1"/>
</dbReference>
<dbReference type="AlphaFoldDB" id="A0A9P9EGZ4"/>
<accession>A0A9P9EGZ4</accession>
<proteinExistence type="predicted"/>